<keyword evidence="10 11" id="KW-0998">Cell outer membrane</keyword>
<keyword evidence="4" id="KW-0410">Iron transport</keyword>
<sequence>MSKKYTKSLIAASLSCAFLNTTAFAEDDNTSHESMETIIIMGEKADRTLKDTASSVSVINEELLKTLSHLSVTSAVSEIANVVVKPGALPDIRGVSGNGAAAGFNGVTGGAKGRVSILVDGIYQPYMADLTGDSGIWDVEQIEVFRGPQSTTNGRNSIGGMIFIKTKDPSFDWEAAGRLGYRNQSDYIDTSVMASGPIIEDELAFRFTAQNLQGNDYDNSIIHPTHDPEFDLDKLKTTRYGTKLLWKPRALEGFSSMLSFDSNSEEGNSGRRYFRNDDPWAYVPNFERNMDTDTRTTKLNVDYIIDKDSSVDVLWAYMDHKWGFNSYELVEARNQLLIMNEKNVTFDGKYNFGLNDTTLKGFIGLAYFERKQDYQSHTGFLYQGNDNSDSSAIYGEVSYNINEQFSVISGLRVEKESQFRDYIENAMEGEQLVHRSRSVLDQDSTIRLPKVVLQYKINEQHTANISARRGYNSAGGAFNWMTQQYYYYDAEYVNTYEAGLRSSLNDGNVNFSANVFFNAYQGYQAVGPNRNIDNLARVDTYGLELEVSAMLSDNLQVTGGLGLLETEMKDGTETFKDLDGKELNSAPKITANAGLKYWINDAFNVGLSGNYVDEFFGTFTNEPEKKAGNYSLVRVHANYELENWLFNVFVNNALDRQAVTLRQPANARDPYGNAGIVDPRTLGISATYTF</sequence>
<keyword evidence="6" id="KW-0408">Iron</keyword>
<evidence type="ECO:0000259" key="15">
    <source>
        <dbReference type="Pfam" id="PF07715"/>
    </source>
</evidence>
<dbReference type="InterPro" id="IPR000531">
    <property type="entry name" value="Beta-barrel_TonB"/>
</dbReference>
<dbReference type="PATRIC" id="fig|161398.10.peg.2676"/>
<dbReference type="InterPro" id="IPR012910">
    <property type="entry name" value="Plug_dom"/>
</dbReference>
<keyword evidence="17" id="KW-1185">Reference proteome</keyword>
<feature type="chain" id="PRO_5006601092" evidence="13">
    <location>
        <begin position="26"/>
        <end position="690"/>
    </location>
</feature>
<evidence type="ECO:0000256" key="2">
    <source>
        <dbReference type="ARBA" id="ARBA00022448"/>
    </source>
</evidence>
<dbReference type="SUPFAM" id="SSF56935">
    <property type="entry name" value="Porins"/>
    <property type="match status" value="1"/>
</dbReference>
<evidence type="ECO:0000256" key="13">
    <source>
        <dbReference type="SAM" id="SignalP"/>
    </source>
</evidence>
<keyword evidence="13" id="KW-0732">Signal</keyword>
<evidence type="ECO:0000256" key="1">
    <source>
        <dbReference type="ARBA" id="ARBA00004571"/>
    </source>
</evidence>
<name>A0A0S2K4X9_9GAMM</name>
<dbReference type="RefSeq" id="WP_058030789.1">
    <property type="nucleotide sequence ID" value="NZ_CP013187.1"/>
</dbReference>
<keyword evidence="8 12" id="KW-0798">TonB box</keyword>
<dbReference type="PROSITE" id="PS52016">
    <property type="entry name" value="TONB_DEPENDENT_REC_3"/>
    <property type="match status" value="1"/>
</dbReference>
<comment type="subcellular location">
    <subcellularLocation>
        <location evidence="1 11">Cell outer membrane</location>
        <topology evidence="1 11">Multi-pass membrane protein</topology>
    </subcellularLocation>
</comment>
<evidence type="ECO:0000259" key="14">
    <source>
        <dbReference type="Pfam" id="PF00593"/>
    </source>
</evidence>
<evidence type="ECO:0000256" key="4">
    <source>
        <dbReference type="ARBA" id="ARBA00022496"/>
    </source>
</evidence>
<dbReference type="Pfam" id="PF00593">
    <property type="entry name" value="TonB_dep_Rec_b-barrel"/>
    <property type="match status" value="1"/>
</dbReference>
<keyword evidence="5 11" id="KW-0812">Transmembrane</keyword>
<evidence type="ECO:0000313" key="17">
    <source>
        <dbReference type="Proteomes" id="UP000061457"/>
    </source>
</evidence>
<keyword evidence="3 11" id="KW-1134">Transmembrane beta strand</keyword>
<evidence type="ECO:0000256" key="10">
    <source>
        <dbReference type="ARBA" id="ARBA00023237"/>
    </source>
</evidence>
<dbReference type="InterPro" id="IPR036942">
    <property type="entry name" value="Beta-barrel_TonB_sf"/>
</dbReference>
<protein>
    <submittedName>
        <fullName evidence="16">TonB-dependent receptor</fullName>
    </submittedName>
</protein>
<evidence type="ECO:0000256" key="5">
    <source>
        <dbReference type="ARBA" id="ARBA00022692"/>
    </source>
</evidence>
<organism evidence="16 17">
    <name type="scientific">Pseudoalteromonas phenolica</name>
    <dbReference type="NCBI Taxonomy" id="161398"/>
    <lineage>
        <taxon>Bacteria</taxon>
        <taxon>Pseudomonadati</taxon>
        <taxon>Pseudomonadota</taxon>
        <taxon>Gammaproteobacteria</taxon>
        <taxon>Alteromonadales</taxon>
        <taxon>Pseudoalteromonadaceae</taxon>
        <taxon>Pseudoalteromonas</taxon>
    </lineage>
</organism>
<dbReference type="PANTHER" id="PTHR32552:SF81">
    <property type="entry name" value="TONB-DEPENDENT OUTER MEMBRANE RECEPTOR"/>
    <property type="match status" value="1"/>
</dbReference>
<dbReference type="PANTHER" id="PTHR32552">
    <property type="entry name" value="FERRICHROME IRON RECEPTOR-RELATED"/>
    <property type="match status" value="1"/>
</dbReference>
<proteinExistence type="inferred from homology"/>
<gene>
    <name evidence="16" type="ORF">PP2015_2620</name>
</gene>
<keyword evidence="2 11" id="KW-0813">Transport</keyword>
<dbReference type="STRING" id="161398.PP2015_2620"/>
<evidence type="ECO:0000313" key="16">
    <source>
        <dbReference type="EMBL" id="ALO43108.1"/>
    </source>
</evidence>
<dbReference type="KEGG" id="pphe:PP2015_2620"/>
<evidence type="ECO:0000256" key="8">
    <source>
        <dbReference type="ARBA" id="ARBA00023077"/>
    </source>
</evidence>
<evidence type="ECO:0000256" key="12">
    <source>
        <dbReference type="RuleBase" id="RU003357"/>
    </source>
</evidence>
<keyword evidence="16" id="KW-0675">Receptor</keyword>
<dbReference type="GO" id="GO:0009279">
    <property type="term" value="C:cell outer membrane"/>
    <property type="evidence" value="ECO:0007669"/>
    <property type="project" value="UniProtKB-SubCell"/>
</dbReference>
<accession>A0A0S2K4X9</accession>
<keyword evidence="9 11" id="KW-0472">Membrane</keyword>
<dbReference type="GO" id="GO:0006826">
    <property type="term" value="P:iron ion transport"/>
    <property type="evidence" value="ECO:0007669"/>
    <property type="project" value="UniProtKB-KW"/>
</dbReference>
<feature type="domain" description="TonB-dependent receptor-like beta-barrel" evidence="14">
    <location>
        <begin position="260"/>
        <end position="652"/>
    </location>
</feature>
<evidence type="ECO:0000256" key="11">
    <source>
        <dbReference type="PROSITE-ProRule" id="PRU01360"/>
    </source>
</evidence>
<dbReference type="AlphaFoldDB" id="A0A0S2K4X9"/>
<evidence type="ECO:0000256" key="3">
    <source>
        <dbReference type="ARBA" id="ARBA00022452"/>
    </source>
</evidence>
<feature type="domain" description="TonB-dependent receptor plug" evidence="15">
    <location>
        <begin position="49"/>
        <end position="160"/>
    </location>
</feature>
<dbReference type="Gene3D" id="2.40.170.20">
    <property type="entry name" value="TonB-dependent receptor, beta-barrel domain"/>
    <property type="match status" value="1"/>
</dbReference>
<dbReference type="Proteomes" id="UP000061457">
    <property type="component" value="Chromosome I"/>
</dbReference>
<reference evidence="16 17" key="1">
    <citation type="submission" date="2015-11" db="EMBL/GenBank/DDBJ databases">
        <authorList>
            <person name="Zhang Y."/>
            <person name="Guo Z."/>
        </authorList>
    </citation>
    <scope>NUCLEOTIDE SEQUENCE [LARGE SCALE GENOMIC DNA]</scope>
    <source>
        <strain evidence="16 17">KCTC 12086</strain>
    </source>
</reference>
<evidence type="ECO:0000256" key="6">
    <source>
        <dbReference type="ARBA" id="ARBA00023004"/>
    </source>
</evidence>
<dbReference type="Pfam" id="PF07715">
    <property type="entry name" value="Plug"/>
    <property type="match status" value="1"/>
</dbReference>
<dbReference type="InterPro" id="IPR039426">
    <property type="entry name" value="TonB-dep_rcpt-like"/>
</dbReference>
<comment type="similarity">
    <text evidence="11 12">Belongs to the TonB-dependent receptor family.</text>
</comment>
<keyword evidence="7" id="KW-0406">Ion transport</keyword>
<feature type="signal peptide" evidence="13">
    <location>
        <begin position="1"/>
        <end position="25"/>
    </location>
</feature>
<evidence type="ECO:0000256" key="9">
    <source>
        <dbReference type="ARBA" id="ARBA00023136"/>
    </source>
</evidence>
<evidence type="ECO:0000256" key="7">
    <source>
        <dbReference type="ARBA" id="ARBA00023065"/>
    </source>
</evidence>
<dbReference type="EMBL" id="CP013187">
    <property type="protein sequence ID" value="ALO43108.1"/>
    <property type="molecule type" value="Genomic_DNA"/>
</dbReference>